<dbReference type="PANTHER" id="PTHR32438">
    <property type="entry name" value="4-ALPHA-GLUCANOTRANSFERASE DPE1, CHLOROPLASTIC/AMYLOPLASTIC"/>
    <property type="match status" value="1"/>
</dbReference>
<evidence type="ECO:0000256" key="8">
    <source>
        <dbReference type="ARBA" id="ARBA00031423"/>
    </source>
</evidence>
<keyword evidence="13" id="KW-1185">Reference proteome</keyword>
<dbReference type="EMBL" id="CP134146">
    <property type="protein sequence ID" value="WNC68683.1"/>
    <property type="molecule type" value="Genomic_DNA"/>
</dbReference>
<gene>
    <name evidence="12" type="primary">malQ</name>
    <name evidence="12" type="ORF">RI845_00710</name>
</gene>
<dbReference type="SUPFAM" id="SSF51445">
    <property type="entry name" value="(Trans)glycosidases"/>
    <property type="match status" value="1"/>
</dbReference>
<dbReference type="Pfam" id="PF02446">
    <property type="entry name" value="Glyco_hydro_77"/>
    <property type="match status" value="1"/>
</dbReference>
<accession>A0ABY9TKA6</accession>
<evidence type="ECO:0000256" key="5">
    <source>
        <dbReference type="ARBA" id="ARBA00022676"/>
    </source>
</evidence>
<sequence length="726" mass="80751">MTAIQQLAEQVGFHSSYIDSYGNSVAANQDALKALLTAMNYNVDCDEAILASVKQLREASWISLLPAMQMVKSEQAVHSAWISVASADLNSNLQWLVSKEDGSILTGVVDVAELSVIAEQDVNGTVYKKLAVVLPNLPEGYHSLSVSLGENTATGHLIVAPQKCYSPNDAADYRMWGLAAQLYSVKSDNSWGMGDFGDLKNLVKQSAQRGVTAIGLNPLHPLYPNNPGHISPYSPTSRCFLNTLYIDVTSVINFNSCTAVQTLVNSTTFKEQVSQANSQEFIDYPHAAHLKFQALELLYKDFVANHLPKNTKFAKQYLTFVTEMGDDLSELATFDALYEHFRAIDEHAYGWKAWPTEFQDPHSVEVEQFKKDNIERIGYFQFLQFIADSQLGDAAAQAKVDDMPVGLYLDLAVGCDGSGAEVWADKHSYVSGAAVGAPPDAMNTLGQDWGLTPINPVALQEKGYMPLVKALRSNMRHAGALRIDHVLGLMRQYWVAPGMAADQGIYITFPLEDIFRIIALESRRNNCVVIGEDLGNVPDGFGDIMAAAGLLSYKVLFFERWDNGLFFRPELYSEQSMVTVSTHDLSTIAGWWTGNDLKWRQELNLYPNEQMGINERNSRVTDREQLLGALEYEGVLSKENFPQTQPAVMNSELSRAVQAFLAKAPSRILLVPLEDALGLTEQVNIPGTIDEHPNWRRRLPFTIEEFWQQQDMNNLVDVMNQERPKG</sequence>
<evidence type="ECO:0000256" key="4">
    <source>
        <dbReference type="ARBA" id="ARBA00020295"/>
    </source>
</evidence>
<dbReference type="InterPro" id="IPR003385">
    <property type="entry name" value="Glyco_hydro_77"/>
</dbReference>
<evidence type="ECO:0000256" key="3">
    <source>
        <dbReference type="ARBA" id="ARBA00012560"/>
    </source>
</evidence>
<evidence type="ECO:0000256" key="6">
    <source>
        <dbReference type="ARBA" id="ARBA00022679"/>
    </source>
</evidence>
<evidence type="ECO:0000313" key="12">
    <source>
        <dbReference type="EMBL" id="WNC68683.1"/>
    </source>
</evidence>
<protein>
    <recommendedName>
        <fullName evidence="4 10">4-alpha-glucanotransferase</fullName>
        <ecNumber evidence="3 10">2.4.1.25</ecNumber>
    </recommendedName>
    <alternativeName>
        <fullName evidence="8 10">Amylomaltase</fullName>
    </alternativeName>
    <alternativeName>
        <fullName evidence="9 10">Disproportionating enzyme</fullName>
    </alternativeName>
</protein>
<dbReference type="InterPro" id="IPR048458">
    <property type="entry name" value="MalQ_N"/>
</dbReference>
<evidence type="ECO:0000313" key="13">
    <source>
        <dbReference type="Proteomes" id="UP001248581"/>
    </source>
</evidence>
<dbReference type="NCBIfam" id="TIGR00217">
    <property type="entry name" value="malQ"/>
    <property type="match status" value="1"/>
</dbReference>
<keyword evidence="7 10" id="KW-0119">Carbohydrate metabolism</keyword>
<dbReference type="Gene3D" id="3.20.20.80">
    <property type="entry name" value="Glycosidases"/>
    <property type="match status" value="1"/>
</dbReference>
<comment type="similarity">
    <text evidence="2 10">Belongs to the disproportionating enzyme family.</text>
</comment>
<dbReference type="GO" id="GO:0004134">
    <property type="term" value="F:4-alpha-glucanotransferase activity"/>
    <property type="evidence" value="ECO:0007669"/>
    <property type="project" value="UniProtKB-EC"/>
</dbReference>
<evidence type="ECO:0000256" key="7">
    <source>
        <dbReference type="ARBA" id="ARBA00023277"/>
    </source>
</evidence>
<evidence type="ECO:0000256" key="10">
    <source>
        <dbReference type="RuleBase" id="RU361207"/>
    </source>
</evidence>
<proteinExistence type="inferred from homology"/>
<evidence type="ECO:0000256" key="9">
    <source>
        <dbReference type="ARBA" id="ARBA00031501"/>
    </source>
</evidence>
<keyword evidence="5 10" id="KW-0328">Glycosyltransferase</keyword>
<name>A0ABY9TKA6_9GAMM</name>
<dbReference type="EC" id="2.4.1.25" evidence="3 10"/>
<comment type="catalytic activity">
    <reaction evidence="1 10">
        <text>Transfers a segment of a (1-&gt;4)-alpha-D-glucan to a new position in an acceptor, which may be glucose or a (1-&gt;4)-alpha-D-glucan.</text>
        <dbReference type="EC" id="2.4.1.25"/>
    </reaction>
</comment>
<dbReference type="Pfam" id="PF21226">
    <property type="entry name" value="MalQ_N"/>
    <property type="match status" value="1"/>
</dbReference>
<evidence type="ECO:0000259" key="11">
    <source>
        <dbReference type="Pfam" id="PF21226"/>
    </source>
</evidence>
<reference evidence="13" key="1">
    <citation type="submission" date="2023-09" db="EMBL/GenBank/DDBJ databases">
        <authorList>
            <person name="Li S."/>
            <person name="Li X."/>
            <person name="Zhang C."/>
            <person name="Zhao Z."/>
        </authorList>
    </citation>
    <scope>NUCLEOTIDE SEQUENCE [LARGE SCALE GENOMIC DNA]</scope>
    <source>
        <strain evidence="13">SQ345</strain>
    </source>
</reference>
<evidence type="ECO:0000256" key="2">
    <source>
        <dbReference type="ARBA" id="ARBA00005684"/>
    </source>
</evidence>
<evidence type="ECO:0000256" key="1">
    <source>
        <dbReference type="ARBA" id="ARBA00000439"/>
    </source>
</evidence>
<keyword evidence="6 10" id="KW-0808">Transferase</keyword>
<dbReference type="RefSeq" id="WP_348387838.1">
    <property type="nucleotide sequence ID" value="NZ_CP134146.1"/>
</dbReference>
<organism evidence="12 13">
    <name type="scientific">Thalassotalea nanhaiensis</name>
    <dbReference type="NCBI Taxonomy" id="3065648"/>
    <lineage>
        <taxon>Bacteria</taxon>
        <taxon>Pseudomonadati</taxon>
        <taxon>Pseudomonadota</taxon>
        <taxon>Gammaproteobacteria</taxon>
        <taxon>Alteromonadales</taxon>
        <taxon>Colwelliaceae</taxon>
        <taxon>Thalassotalea</taxon>
    </lineage>
</organism>
<dbReference type="Proteomes" id="UP001248581">
    <property type="component" value="Chromosome"/>
</dbReference>
<dbReference type="InterPro" id="IPR017853">
    <property type="entry name" value="GH"/>
</dbReference>
<dbReference type="PANTHER" id="PTHR32438:SF5">
    <property type="entry name" value="4-ALPHA-GLUCANOTRANSFERASE DPE1, CHLOROPLASTIC_AMYLOPLASTIC"/>
    <property type="match status" value="1"/>
</dbReference>
<feature type="domain" description="MalQ N-terminal beta-sandwich" evidence="11">
    <location>
        <begin position="65"/>
        <end position="161"/>
    </location>
</feature>